<dbReference type="EMBL" id="BPVZ01000010">
    <property type="protein sequence ID" value="GKU96680.1"/>
    <property type="molecule type" value="Genomic_DNA"/>
</dbReference>
<gene>
    <name evidence="1" type="ORF">SLEP1_g9892</name>
</gene>
<keyword evidence="2" id="KW-1185">Reference proteome</keyword>
<evidence type="ECO:0000313" key="1">
    <source>
        <dbReference type="EMBL" id="GKU96680.1"/>
    </source>
</evidence>
<dbReference type="AlphaFoldDB" id="A0AAV5IC95"/>
<evidence type="ECO:0000313" key="2">
    <source>
        <dbReference type="Proteomes" id="UP001054252"/>
    </source>
</evidence>
<name>A0AAV5IC95_9ROSI</name>
<dbReference type="PANTHER" id="PTHR46483:SF1">
    <property type="entry name" value="PHOSPHOLIPASE A1 PLIP1, CHLOROPLASTIC"/>
    <property type="match status" value="1"/>
</dbReference>
<dbReference type="GO" id="GO:0008970">
    <property type="term" value="F:phospholipase A1 activity"/>
    <property type="evidence" value="ECO:0007669"/>
    <property type="project" value="InterPro"/>
</dbReference>
<dbReference type="InterPro" id="IPR043367">
    <property type="entry name" value="PLIP1/2/3"/>
</dbReference>
<proteinExistence type="predicted"/>
<accession>A0AAV5IC95</accession>
<organism evidence="1 2">
    <name type="scientific">Rubroshorea leprosula</name>
    <dbReference type="NCBI Taxonomy" id="152421"/>
    <lineage>
        <taxon>Eukaryota</taxon>
        <taxon>Viridiplantae</taxon>
        <taxon>Streptophyta</taxon>
        <taxon>Embryophyta</taxon>
        <taxon>Tracheophyta</taxon>
        <taxon>Spermatophyta</taxon>
        <taxon>Magnoliopsida</taxon>
        <taxon>eudicotyledons</taxon>
        <taxon>Gunneridae</taxon>
        <taxon>Pentapetalae</taxon>
        <taxon>rosids</taxon>
        <taxon>malvids</taxon>
        <taxon>Malvales</taxon>
        <taxon>Dipterocarpaceae</taxon>
        <taxon>Rubroshorea</taxon>
    </lineage>
</organism>
<dbReference type="PANTHER" id="PTHR46483">
    <property type="entry name" value="PHOSPHOLIPASE A1 PLIP2, CHLOROPLASTIC"/>
    <property type="match status" value="1"/>
</dbReference>
<reference evidence="1 2" key="1">
    <citation type="journal article" date="2021" name="Commun. Biol.">
        <title>The genome of Shorea leprosula (Dipterocarpaceae) highlights the ecological relevance of drought in aseasonal tropical rainforests.</title>
        <authorList>
            <person name="Ng K.K.S."/>
            <person name="Kobayashi M.J."/>
            <person name="Fawcett J.A."/>
            <person name="Hatakeyama M."/>
            <person name="Paape T."/>
            <person name="Ng C.H."/>
            <person name="Ang C.C."/>
            <person name="Tnah L.H."/>
            <person name="Lee C.T."/>
            <person name="Nishiyama T."/>
            <person name="Sese J."/>
            <person name="O'Brien M.J."/>
            <person name="Copetti D."/>
            <person name="Mohd Noor M.I."/>
            <person name="Ong R.C."/>
            <person name="Putra M."/>
            <person name="Sireger I.Z."/>
            <person name="Indrioko S."/>
            <person name="Kosugi Y."/>
            <person name="Izuno A."/>
            <person name="Isagi Y."/>
            <person name="Lee S.L."/>
            <person name="Shimizu K.K."/>
        </authorList>
    </citation>
    <scope>NUCLEOTIDE SEQUENCE [LARGE SCALE GENOMIC DNA]</scope>
    <source>
        <strain evidence="1">214</strain>
    </source>
</reference>
<comment type="caution">
    <text evidence="1">The sequence shown here is derived from an EMBL/GenBank/DDBJ whole genome shotgun (WGS) entry which is preliminary data.</text>
</comment>
<sequence length="242" mass="27375">MPTSPTSTATKDVFKERSGLCRSHSGINLYKKAGIRRSYSDNDLCYSVNRIRCESSKPNLKNNLSVGIFSLQISSSIIPDSLKSFLYHPELNKDLSIADKDVNFDENPAENDEEVNEIKIANWVDMLLEIQSLWKLRQQEESVDGAEICDSENAVWDCDDNGDEIGCVVNYDSEGGGSKEIYDRESFSKLLVQGPWSDTKLFSQLAFLCNMAYVIPELKLVHFQTEIDQIRIESKWGKVLKA</sequence>
<protein>
    <submittedName>
        <fullName evidence="1">Uncharacterized protein</fullName>
    </submittedName>
</protein>
<dbReference type="Proteomes" id="UP001054252">
    <property type="component" value="Unassembled WGS sequence"/>
</dbReference>